<keyword evidence="1" id="KW-1133">Transmembrane helix</keyword>
<name>A0A395JJM4_9GAMM</name>
<dbReference type="InParanoid" id="A0A395JJM4"/>
<gene>
    <name evidence="2" type="ORF">DFR28_105213</name>
</gene>
<comment type="caution">
    <text evidence="2">The sequence shown here is derived from an EMBL/GenBank/DDBJ whole genome shotgun (WGS) entry which is preliminary data.</text>
</comment>
<dbReference type="EMBL" id="QNRT01000005">
    <property type="protein sequence ID" value="RBP48874.1"/>
    <property type="molecule type" value="Genomic_DNA"/>
</dbReference>
<keyword evidence="1" id="KW-0472">Membrane</keyword>
<keyword evidence="3" id="KW-1185">Reference proteome</keyword>
<evidence type="ECO:0000313" key="3">
    <source>
        <dbReference type="Proteomes" id="UP000253083"/>
    </source>
</evidence>
<feature type="transmembrane region" description="Helical" evidence="1">
    <location>
        <begin position="56"/>
        <end position="74"/>
    </location>
</feature>
<proteinExistence type="predicted"/>
<keyword evidence="1" id="KW-0812">Transmembrane</keyword>
<evidence type="ECO:0000313" key="2">
    <source>
        <dbReference type="EMBL" id="RBP48874.1"/>
    </source>
</evidence>
<protein>
    <submittedName>
        <fullName evidence="2">Uncharacterized protein</fullName>
    </submittedName>
</protein>
<sequence>MKTMLLFIATTIILTFCGLLLYALDNGGAGQFQQTYSSFGATPPAISNWLFESAQYWWLGLQFCMAVGYAPLFLRGKYQYLSLVTSLICLVFLIGFIYGPMITMGNAI</sequence>
<organism evidence="2 3">
    <name type="scientific">Arenicella xantha</name>
    <dbReference type="NCBI Taxonomy" id="644221"/>
    <lineage>
        <taxon>Bacteria</taxon>
        <taxon>Pseudomonadati</taxon>
        <taxon>Pseudomonadota</taxon>
        <taxon>Gammaproteobacteria</taxon>
        <taxon>Arenicellales</taxon>
        <taxon>Arenicellaceae</taxon>
        <taxon>Arenicella</taxon>
    </lineage>
</organism>
<evidence type="ECO:0000256" key="1">
    <source>
        <dbReference type="SAM" id="Phobius"/>
    </source>
</evidence>
<dbReference type="RefSeq" id="WP_113955466.1">
    <property type="nucleotide sequence ID" value="NZ_QNRT01000005.1"/>
</dbReference>
<reference evidence="2 3" key="1">
    <citation type="submission" date="2018-06" db="EMBL/GenBank/DDBJ databases">
        <title>Genomic Encyclopedia of Type Strains, Phase IV (KMG-IV): sequencing the most valuable type-strain genomes for metagenomic binning, comparative biology and taxonomic classification.</title>
        <authorList>
            <person name="Goeker M."/>
        </authorList>
    </citation>
    <scope>NUCLEOTIDE SEQUENCE [LARGE SCALE GENOMIC DNA]</scope>
    <source>
        <strain evidence="2 3">DSM 24032</strain>
    </source>
</reference>
<dbReference type="Proteomes" id="UP000253083">
    <property type="component" value="Unassembled WGS sequence"/>
</dbReference>
<accession>A0A395JJM4</accession>
<feature type="transmembrane region" description="Helical" evidence="1">
    <location>
        <begin position="81"/>
        <end position="102"/>
    </location>
</feature>
<dbReference type="AlphaFoldDB" id="A0A395JJM4"/>